<proteinExistence type="predicted"/>
<dbReference type="AlphaFoldDB" id="A0A427AIN0"/>
<protein>
    <submittedName>
        <fullName evidence="1">Uncharacterized protein</fullName>
    </submittedName>
</protein>
<dbReference type="Proteomes" id="UP000287651">
    <property type="component" value="Unassembled WGS sequence"/>
</dbReference>
<evidence type="ECO:0000313" key="1">
    <source>
        <dbReference type="EMBL" id="RRT76118.1"/>
    </source>
</evidence>
<gene>
    <name evidence="1" type="ORF">B296_00022506</name>
</gene>
<name>A0A427AIN0_ENSVE</name>
<accession>A0A427AIN0</accession>
<comment type="caution">
    <text evidence="1">The sequence shown here is derived from an EMBL/GenBank/DDBJ whole genome shotgun (WGS) entry which is preliminary data.</text>
</comment>
<dbReference type="EMBL" id="AMZH03002287">
    <property type="protein sequence ID" value="RRT76118.1"/>
    <property type="molecule type" value="Genomic_DNA"/>
</dbReference>
<reference evidence="1 2" key="1">
    <citation type="journal article" date="2014" name="Agronomy (Basel)">
        <title>A Draft Genome Sequence for Ensete ventricosum, the Drought-Tolerant Tree Against Hunger.</title>
        <authorList>
            <person name="Harrison J."/>
            <person name="Moore K.A."/>
            <person name="Paszkiewicz K."/>
            <person name="Jones T."/>
            <person name="Grant M."/>
            <person name="Ambacheew D."/>
            <person name="Muzemil S."/>
            <person name="Studholme D.J."/>
        </authorList>
    </citation>
    <scope>NUCLEOTIDE SEQUENCE [LARGE SCALE GENOMIC DNA]</scope>
</reference>
<organism evidence="1 2">
    <name type="scientific">Ensete ventricosum</name>
    <name type="common">Abyssinian banana</name>
    <name type="synonym">Musa ensete</name>
    <dbReference type="NCBI Taxonomy" id="4639"/>
    <lineage>
        <taxon>Eukaryota</taxon>
        <taxon>Viridiplantae</taxon>
        <taxon>Streptophyta</taxon>
        <taxon>Embryophyta</taxon>
        <taxon>Tracheophyta</taxon>
        <taxon>Spermatophyta</taxon>
        <taxon>Magnoliopsida</taxon>
        <taxon>Liliopsida</taxon>
        <taxon>Zingiberales</taxon>
        <taxon>Musaceae</taxon>
        <taxon>Ensete</taxon>
    </lineage>
</organism>
<evidence type="ECO:0000313" key="2">
    <source>
        <dbReference type="Proteomes" id="UP000287651"/>
    </source>
</evidence>
<sequence length="90" mass="10070">MKVYHPNLNKIIVLVGTSSRYDIGMGPCAMLKVWQLALVNVLVPVGIRTMPTNILGNNGGCDAHIENYVAVFGILMVMIFYYQIVIWEID</sequence>